<accession>A0A1A9ZHU3</accession>
<protein>
    <submittedName>
        <fullName evidence="2">Uncharacterized protein</fullName>
    </submittedName>
</protein>
<evidence type="ECO:0000256" key="1">
    <source>
        <dbReference type="SAM" id="Phobius"/>
    </source>
</evidence>
<dbReference type="AlphaFoldDB" id="A0A1A9ZHU3"/>
<keyword evidence="3" id="KW-1185">Reference proteome</keyword>
<dbReference type="EnsemblMetazoa" id="GPAI015020-RA">
    <property type="protein sequence ID" value="GPAI015020-PA"/>
    <property type="gene ID" value="GPAI015020"/>
</dbReference>
<evidence type="ECO:0000313" key="3">
    <source>
        <dbReference type="Proteomes" id="UP000092445"/>
    </source>
</evidence>
<sequence length="135" mass="15119">MNKPLIVDFGRITNLSELFTHLLSTTSSWNLSQFKTQVKVIQFSGNNAGKNGNDPCDSYERSRYVSSHSKFEQMNSNGTVKSASNADQPKEGDVEVRVANVITGITVQLLAIIVVLTLREKMRQTYKSRTDEYAI</sequence>
<name>A0A1A9ZHU3_GLOPL</name>
<keyword evidence="1" id="KW-0812">Transmembrane</keyword>
<dbReference type="VEuPathDB" id="VectorBase:GPAI015020"/>
<dbReference type="Proteomes" id="UP000092445">
    <property type="component" value="Unassembled WGS sequence"/>
</dbReference>
<reference evidence="3" key="1">
    <citation type="submission" date="2014-03" db="EMBL/GenBank/DDBJ databases">
        <authorList>
            <person name="Aksoy S."/>
            <person name="Warren W."/>
            <person name="Wilson R.K."/>
        </authorList>
    </citation>
    <scope>NUCLEOTIDE SEQUENCE [LARGE SCALE GENOMIC DNA]</scope>
    <source>
        <strain evidence="3">IAEA</strain>
    </source>
</reference>
<keyword evidence="1" id="KW-0472">Membrane</keyword>
<keyword evidence="1" id="KW-1133">Transmembrane helix</keyword>
<proteinExistence type="predicted"/>
<reference evidence="2" key="2">
    <citation type="submission" date="2020-05" db="UniProtKB">
        <authorList>
            <consortium name="EnsemblMetazoa"/>
        </authorList>
    </citation>
    <scope>IDENTIFICATION</scope>
    <source>
        <strain evidence="2">IAEA</strain>
    </source>
</reference>
<feature type="transmembrane region" description="Helical" evidence="1">
    <location>
        <begin position="98"/>
        <end position="118"/>
    </location>
</feature>
<evidence type="ECO:0000313" key="2">
    <source>
        <dbReference type="EnsemblMetazoa" id="GPAI015020-PA"/>
    </source>
</evidence>
<organism evidence="2 3">
    <name type="scientific">Glossina pallidipes</name>
    <name type="common">Tsetse fly</name>
    <dbReference type="NCBI Taxonomy" id="7398"/>
    <lineage>
        <taxon>Eukaryota</taxon>
        <taxon>Metazoa</taxon>
        <taxon>Ecdysozoa</taxon>
        <taxon>Arthropoda</taxon>
        <taxon>Hexapoda</taxon>
        <taxon>Insecta</taxon>
        <taxon>Pterygota</taxon>
        <taxon>Neoptera</taxon>
        <taxon>Endopterygota</taxon>
        <taxon>Diptera</taxon>
        <taxon>Brachycera</taxon>
        <taxon>Muscomorpha</taxon>
        <taxon>Hippoboscoidea</taxon>
        <taxon>Glossinidae</taxon>
        <taxon>Glossina</taxon>
    </lineage>
</organism>